<comment type="caution">
    <text evidence="1">The sequence shown here is derived from an EMBL/GenBank/DDBJ whole genome shotgun (WGS) entry which is preliminary data.</text>
</comment>
<dbReference type="EMBL" id="LAVV01007987">
    <property type="protein sequence ID" value="KNZ54124.1"/>
    <property type="molecule type" value="Genomic_DNA"/>
</dbReference>
<dbReference type="InterPro" id="IPR036397">
    <property type="entry name" value="RNaseH_sf"/>
</dbReference>
<evidence type="ECO:0000313" key="2">
    <source>
        <dbReference type="Proteomes" id="UP000037035"/>
    </source>
</evidence>
<organism evidence="1 2">
    <name type="scientific">Puccinia sorghi</name>
    <dbReference type="NCBI Taxonomy" id="27349"/>
    <lineage>
        <taxon>Eukaryota</taxon>
        <taxon>Fungi</taxon>
        <taxon>Dikarya</taxon>
        <taxon>Basidiomycota</taxon>
        <taxon>Pucciniomycotina</taxon>
        <taxon>Pucciniomycetes</taxon>
        <taxon>Pucciniales</taxon>
        <taxon>Pucciniaceae</taxon>
        <taxon>Puccinia</taxon>
    </lineage>
</organism>
<proteinExistence type="predicted"/>
<gene>
    <name evidence="1" type="ORF">VP01_3036g1</name>
</gene>
<dbReference type="Gene3D" id="3.30.420.10">
    <property type="entry name" value="Ribonuclease H-like superfamily/Ribonuclease H"/>
    <property type="match status" value="1"/>
</dbReference>
<sequence>MSGTHFESIPGQVRMIYPNLEEYKAENSINVVGPSVSNAVEIWLQQTNIGPNQSLQLILLPQSYSSTLKKLTKHVKNNHDIIVLPGAIQKMLKTICVTWKSVTPIPCKWNEAAFLQQCPNYVTGLRFENKCKGFYDKSFWKKTGITATNVCKFLKIKIEFLPKYSPFLNPINLAFNIIKINVKHKDIPLKKKKFSTACS</sequence>
<dbReference type="Proteomes" id="UP000037035">
    <property type="component" value="Unassembled WGS sequence"/>
</dbReference>
<dbReference type="AlphaFoldDB" id="A0A0L6V044"/>
<accession>A0A0L6V044</accession>
<protein>
    <submittedName>
        <fullName evidence="1">Uncharacterized protein</fullName>
    </submittedName>
</protein>
<name>A0A0L6V044_9BASI</name>
<evidence type="ECO:0000313" key="1">
    <source>
        <dbReference type="EMBL" id="KNZ54124.1"/>
    </source>
</evidence>
<keyword evidence="2" id="KW-1185">Reference proteome</keyword>
<dbReference type="GO" id="GO:0003676">
    <property type="term" value="F:nucleic acid binding"/>
    <property type="evidence" value="ECO:0007669"/>
    <property type="project" value="InterPro"/>
</dbReference>
<dbReference type="OrthoDB" id="2994945at2759"/>
<dbReference type="VEuPathDB" id="FungiDB:VP01_3036g1"/>
<reference evidence="1 2" key="1">
    <citation type="submission" date="2015-08" db="EMBL/GenBank/DDBJ databases">
        <title>Next Generation Sequencing and Analysis of the Genome of Puccinia sorghi L Schw, the Causal Agent of Maize Common Rust.</title>
        <authorList>
            <person name="Rochi L."/>
            <person name="Burguener G."/>
            <person name="Darino M."/>
            <person name="Turjanski A."/>
            <person name="Kreff E."/>
            <person name="Dieguez M.J."/>
            <person name="Sacco F."/>
        </authorList>
    </citation>
    <scope>NUCLEOTIDE SEQUENCE [LARGE SCALE GENOMIC DNA]</scope>
    <source>
        <strain evidence="1 2">RO10H11247</strain>
    </source>
</reference>